<organism evidence="1 2">
    <name type="scientific">Caenorhabditis japonica</name>
    <dbReference type="NCBI Taxonomy" id="281687"/>
    <lineage>
        <taxon>Eukaryota</taxon>
        <taxon>Metazoa</taxon>
        <taxon>Ecdysozoa</taxon>
        <taxon>Nematoda</taxon>
        <taxon>Chromadorea</taxon>
        <taxon>Rhabditida</taxon>
        <taxon>Rhabditina</taxon>
        <taxon>Rhabditomorpha</taxon>
        <taxon>Rhabditoidea</taxon>
        <taxon>Rhabditidae</taxon>
        <taxon>Peloderinae</taxon>
        <taxon>Caenorhabditis</taxon>
    </lineage>
</organism>
<name>A0A8R1HX60_CAEJA</name>
<proteinExistence type="predicted"/>
<reference evidence="1" key="2">
    <citation type="submission" date="2022-06" db="UniProtKB">
        <authorList>
            <consortium name="EnsemblMetazoa"/>
        </authorList>
    </citation>
    <scope>IDENTIFICATION</scope>
    <source>
        <strain evidence="1">DF5081</strain>
    </source>
</reference>
<evidence type="ECO:0000313" key="1">
    <source>
        <dbReference type="EnsemblMetazoa" id="CJA14526.1"/>
    </source>
</evidence>
<protein>
    <submittedName>
        <fullName evidence="1">Uncharacterized protein</fullName>
    </submittedName>
</protein>
<sequence length="71" mass="8359">MNNESTKWFPACQLTVTLTRPKSKNEEIDIWNFIQRIIMKTGMVVVDCKPVNKDALNVVFYNVMHDYCTFK</sequence>
<keyword evidence="2" id="KW-1185">Reference proteome</keyword>
<dbReference type="AlphaFoldDB" id="A0A8R1HX60"/>
<evidence type="ECO:0000313" key="2">
    <source>
        <dbReference type="Proteomes" id="UP000005237"/>
    </source>
</evidence>
<reference evidence="2" key="1">
    <citation type="submission" date="2010-08" db="EMBL/GenBank/DDBJ databases">
        <authorList>
            <consortium name="Caenorhabditis japonica Sequencing Consortium"/>
            <person name="Wilson R.K."/>
        </authorList>
    </citation>
    <scope>NUCLEOTIDE SEQUENCE [LARGE SCALE GENOMIC DNA]</scope>
    <source>
        <strain evidence="2">DF5081</strain>
    </source>
</reference>
<dbReference type="Proteomes" id="UP000005237">
    <property type="component" value="Unassembled WGS sequence"/>
</dbReference>
<dbReference type="EnsemblMetazoa" id="CJA14526.1">
    <property type="protein sequence ID" value="CJA14526.1"/>
    <property type="gene ID" value="WBGene00133730"/>
</dbReference>
<accession>A0A8R1HX60</accession>